<name>G9XKN8_DESHA</name>
<gene>
    <name evidence="2" type="ORF">HMPREF0322_01521</name>
</gene>
<keyword evidence="1" id="KW-1133">Transmembrane helix</keyword>
<evidence type="ECO:0000256" key="1">
    <source>
        <dbReference type="SAM" id="Phobius"/>
    </source>
</evidence>
<proteinExistence type="predicted"/>
<protein>
    <submittedName>
        <fullName evidence="2">Uncharacterized protein</fullName>
    </submittedName>
</protein>
<evidence type="ECO:0000313" key="2">
    <source>
        <dbReference type="EMBL" id="EHL07766.1"/>
    </source>
</evidence>
<comment type="caution">
    <text evidence="2">The sequence shown here is derived from an EMBL/GenBank/DDBJ whole genome shotgun (WGS) entry which is preliminary data.</text>
</comment>
<organism evidence="2 3">
    <name type="scientific">Desulfitobacterium hafniense DP7</name>
    <dbReference type="NCBI Taxonomy" id="537010"/>
    <lineage>
        <taxon>Bacteria</taxon>
        <taxon>Bacillati</taxon>
        <taxon>Bacillota</taxon>
        <taxon>Clostridia</taxon>
        <taxon>Eubacteriales</taxon>
        <taxon>Desulfitobacteriaceae</taxon>
        <taxon>Desulfitobacterium</taxon>
    </lineage>
</organism>
<dbReference type="AlphaFoldDB" id="G9XKN8"/>
<feature type="transmembrane region" description="Helical" evidence="1">
    <location>
        <begin position="40"/>
        <end position="57"/>
    </location>
</feature>
<feature type="transmembrane region" description="Helical" evidence="1">
    <location>
        <begin position="7"/>
        <end position="28"/>
    </location>
</feature>
<keyword evidence="1" id="KW-0812">Transmembrane</keyword>
<dbReference type="Proteomes" id="UP000004416">
    <property type="component" value="Unassembled WGS sequence"/>
</dbReference>
<keyword evidence="1" id="KW-0472">Membrane</keyword>
<sequence>MLMKNYGFIIQILGLIYMLCVAILSFNPNTAFSVFTPDRISINVIPGVVLIVIGFFLKGKKRKE</sequence>
<dbReference type="HOGENOM" id="CLU_2896728_0_0_9"/>
<reference evidence="2 3" key="1">
    <citation type="submission" date="2011-08" db="EMBL/GenBank/DDBJ databases">
        <authorList>
            <person name="Weinstock G."/>
            <person name="Sodergren E."/>
            <person name="Clifton S."/>
            <person name="Fulton L."/>
            <person name="Fulton B."/>
            <person name="Courtney L."/>
            <person name="Fronick C."/>
            <person name="Harrison M."/>
            <person name="Strong C."/>
            <person name="Farmer C."/>
            <person name="Delahaunty K."/>
            <person name="Markovic C."/>
            <person name="Hall O."/>
            <person name="Minx P."/>
            <person name="Tomlinson C."/>
            <person name="Mitreva M."/>
            <person name="Hou S."/>
            <person name="Chen J."/>
            <person name="Wollam A."/>
            <person name="Pepin K.H."/>
            <person name="Johnson M."/>
            <person name="Bhonagiri V."/>
            <person name="Zhang X."/>
            <person name="Suruliraj S."/>
            <person name="Warren W."/>
            <person name="Chinwalla A."/>
            <person name="Mardis E.R."/>
            <person name="Wilson R.K."/>
        </authorList>
    </citation>
    <scope>NUCLEOTIDE SEQUENCE [LARGE SCALE GENOMIC DNA]</scope>
    <source>
        <strain evidence="2 3">DP7</strain>
    </source>
</reference>
<accession>G9XKN8</accession>
<dbReference type="EMBL" id="AFZX01000037">
    <property type="protein sequence ID" value="EHL07766.1"/>
    <property type="molecule type" value="Genomic_DNA"/>
</dbReference>
<evidence type="ECO:0000313" key="3">
    <source>
        <dbReference type="Proteomes" id="UP000004416"/>
    </source>
</evidence>